<evidence type="ECO:0000256" key="1">
    <source>
        <dbReference type="SAM" id="MobiDB-lite"/>
    </source>
</evidence>
<reference evidence="2" key="1">
    <citation type="submission" date="2021-12" db="EMBL/GenBank/DDBJ databases">
        <authorList>
            <person name="King R."/>
        </authorList>
    </citation>
    <scope>NUCLEOTIDE SEQUENCE</scope>
</reference>
<evidence type="ECO:0000313" key="3">
    <source>
        <dbReference type="Proteomes" id="UP001153714"/>
    </source>
</evidence>
<keyword evidence="3" id="KW-1185">Reference proteome</keyword>
<reference evidence="2" key="2">
    <citation type="submission" date="2022-10" db="EMBL/GenBank/DDBJ databases">
        <authorList>
            <consortium name="ENA_rothamsted_submissions"/>
            <consortium name="culmorum"/>
            <person name="King R."/>
        </authorList>
    </citation>
    <scope>NUCLEOTIDE SEQUENCE</scope>
</reference>
<dbReference type="EMBL" id="OU893350">
    <property type="protein sequence ID" value="CAG9788178.1"/>
    <property type="molecule type" value="Genomic_DNA"/>
</dbReference>
<feature type="region of interest" description="Disordered" evidence="1">
    <location>
        <begin position="62"/>
        <end position="83"/>
    </location>
</feature>
<dbReference type="AlphaFoldDB" id="A0A9N9R2C6"/>
<protein>
    <submittedName>
        <fullName evidence="2">Uncharacterized protein</fullName>
    </submittedName>
</protein>
<evidence type="ECO:0000313" key="2">
    <source>
        <dbReference type="EMBL" id="CAG9788178.1"/>
    </source>
</evidence>
<proteinExistence type="predicted"/>
<dbReference type="OrthoDB" id="9988752at2759"/>
<name>A0A9N9R2C6_9NEOP</name>
<gene>
    <name evidence="2" type="ORF">DIATSA_LOCUS6004</name>
</gene>
<dbReference type="Proteomes" id="UP001153714">
    <property type="component" value="Chromosome 19"/>
</dbReference>
<organism evidence="2 3">
    <name type="scientific">Diatraea saccharalis</name>
    <name type="common">sugarcane borer</name>
    <dbReference type="NCBI Taxonomy" id="40085"/>
    <lineage>
        <taxon>Eukaryota</taxon>
        <taxon>Metazoa</taxon>
        <taxon>Ecdysozoa</taxon>
        <taxon>Arthropoda</taxon>
        <taxon>Hexapoda</taxon>
        <taxon>Insecta</taxon>
        <taxon>Pterygota</taxon>
        <taxon>Neoptera</taxon>
        <taxon>Endopterygota</taxon>
        <taxon>Lepidoptera</taxon>
        <taxon>Glossata</taxon>
        <taxon>Ditrysia</taxon>
        <taxon>Pyraloidea</taxon>
        <taxon>Crambidae</taxon>
        <taxon>Crambinae</taxon>
        <taxon>Diatraea</taxon>
    </lineage>
</organism>
<sequence>MTQMGSNLYYSCEMSKNLQSSILETADTYKKLLKLGERLNSLETVESAESFSSTVAQKILPLNEEKKSRAPKRASSISHNPHSSRIDEELLNKKRTMRWKVVLPAEYDPNDTERTLKCKKMVPGLKEVLPEKGIYVNCAKLMHAKRVSGDCKTLESLVLEEVFSKIALTVCSTWHETKSPNKCWIERPPLYLAAWDILFNYVLRFGSQQDWKIDTEEIIKAMDNKIYEIRIQTDILTERCML</sequence>
<accession>A0A9N9R2C6</accession>